<feature type="region of interest" description="Disordered" evidence="1">
    <location>
        <begin position="83"/>
        <end position="107"/>
    </location>
</feature>
<gene>
    <name evidence="3" type="ORF">ODALV1_LOCUS7894</name>
</gene>
<reference evidence="3 4" key="1">
    <citation type="submission" date="2024-08" db="EMBL/GenBank/DDBJ databases">
        <authorList>
            <person name="Cucini C."/>
            <person name="Frati F."/>
        </authorList>
    </citation>
    <scope>NUCLEOTIDE SEQUENCE [LARGE SCALE GENOMIC DNA]</scope>
</reference>
<dbReference type="Proteomes" id="UP001642540">
    <property type="component" value="Unassembled WGS sequence"/>
</dbReference>
<evidence type="ECO:0000313" key="4">
    <source>
        <dbReference type="Proteomes" id="UP001642540"/>
    </source>
</evidence>
<keyword evidence="2" id="KW-0812">Transmembrane</keyword>
<accession>A0ABP1Q6K3</accession>
<comment type="caution">
    <text evidence="3">The sequence shown here is derived from an EMBL/GenBank/DDBJ whole genome shotgun (WGS) entry which is preliminary data.</text>
</comment>
<feature type="transmembrane region" description="Helical" evidence="2">
    <location>
        <begin position="130"/>
        <end position="151"/>
    </location>
</feature>
<feature type="compositionally biased region" description="Acidic residues" evidence="1">
    <location>
        <begin position="87"/>
        <end position="99"/>
    </location>
</feature>
<protein>
    <submittedName>
        <fullName evidence="3">Uncharacterized protein</fullName>
    </submittedName>
</protein>
<name>A0ABP1Q6K3_9HEXA</name>
<organism evidence="3 4">
    <name type="scientific">Orchesella dallaii</name>
    <dbReference type="NCBI Taxonomy" id="48710"/>
    <lineage>
        <taxon>Eukaryota</taxon>
        <taxon>Metazoa</taxon>
        <taxon>Ecdysozoa</taxon>
        <taxon>Arthropoda</taxon>
        <taxon>Hexapoda</taxon>
        <taxon>Collembola</taxon>
        <taxon>Entomobryomorpha</taxon>
        <taxon>Entomobryoidea</taxon>
        <taxon>Orchesellidae</taxon>
        <taxon>Orchesellinae</taxon>
        <taxon>Orchesella</taxon>
    </lineage>
</organism>
<keyword evidence="2" id="KW-1133">Transmembrane helix</keyword>
<proteinExistence type="predicted"/>
<evidence type="ECO:0000313" key="3">
    <source>
        <dbReference type="EMBL" id="CAL8091292.1"/>
    </source>
</evidence>
<keyword evidence="4" id="KW-1185">Reference proteome</keyword>
<dbReference type="EMBL" id="CAXLJM020000024">
    <property type="protein sequence ID" value="CAL8091292.1"/>
    <property type="molecule type" value="Genomic_DNA"/>
</dbReference>
<evidence type="ECO:0000256" key="1">
    <source>
        <dbReference type="SAM" id="MobiDB-lite"/>
    </source>
</evidence>
<keyword evidence="2" id="KW-0472">Membrane</keyword>
<evidence type="ECO:0000256" key="2">
    <source>
        <dbReference type="SAM" id="Phobius"/>
    </source>
</evidence>
<sequence>MHYLDTKLGKHHSTDGEMKLTNSLWMERKIIFLKQKLNSLREFVSNGWQRWKSGKDEEAKKNSLQNGNYIGLNIDNYMSQIDTRADDADDEEEEEEEGQGEGHQMSNATGLTYDEQLQLFCPDMKPHSTPVWMCWILMWMMVVFSIGCILIRNHWSLFDLVSILMGRKIVYIYEE</sequence>